<sequence length="216" mass="22969">MSIRNEEFSGTPDAARLVQQSGEADASDAARSIDDQILDAARTCVVEFGVRRTTLAEIARRAGVSRPTVYRRWPDTGAIVADLLTREIGHAMPHPPSGGTARDRLVYTVGGMTETVRTHPLFAKILRSDPELLVTYIVDRLGTSQRAILDHLVPAVRAGHDDGSIRAGDPVAIAVTILLMAQSAVQSAGMVAELVAPDALVAELVVAVDAYLTPPA</sequence>
<dbReference type="SUPFAM" id="SSF48498">
    <property type="entry name" value="Tetracyclin repressor-like, C-terminal domain"/>
    <property type="match status" value="1"/>
</dbReference>
<dbReference type="InterPro" id="IPR023772">
    <property type="entry name" value="DNA-bd_HTH_TetR-type_CS"/>
</dbReference>
<evidence type="ECO:0000259" key="3">
    <source>
        <dbReference type="PROSITE" id="PS50977"/>
    </source>
</evidence>
<dbReference type="EMBL" id="JBHUFB010000013">
    <property type="protein sequence ID" value="MFD1814125.1"/>
    <property type="molecule type" value="Genomic_DNA"/>
</dbReference>
<feature type="DNA-binding region" description="H-T-H motif" evidence="2">
    <location>
        <begin position="54"/>
        <end position="73"/>
    </location>
</feature>
<dbReference type="Gene3D" id="1.10.10.60">
    <property type="entry name" value="Homeodomain-like"/>
    <property type="match status" value="1"/>
</dbReference>
<evidence type="ECO:0000313" key="5">
    <source>
        <dbReference type="Proteomes" id="UP001597286"/>
    </source>
</evidence>
<keyword evidence="5" id="KW-1185">Reference proteome</keyword>
<dbReference type="Proteomes" id="UP001597286">
    <property type="component" value="Unassembled WGS sequence"/>
</dbReference>
<dbReference type="PROSITE" id="PS01081">
    <property type="entry name" value="HTH_TETR_1"/>
    <property type="match status" value="1"/>
</dbReference>
<dbReference type="SUPFAM" id="SSF46689">
    <property type="entry name" value="Homeodomain-like"/>
    <property type="match status" value="1"/>
</dbReference>
<dbReference type="PRINTS" id="PR00455">
    <property type="entry name" value="HTHTETR"/>
</dbReference>
<dbReference type="RefSeq" id="WP_378486617.1">
    <property type="nucleotide sequence ID" value="NZ_JBHUFB010000013.1"/>
</dbReference>
<reference evidence="5" key="1">
    <citation type="journal article" date="2019" name="Int. J. Syst. Evol. Microbiol.">
        <title>The Global Catalogue of Microorganisms (GCM) 10K type strain sequencing project: providing services to taxonomists for standard genome sequencing and annotation.</title>
        <authorList>
            <consortium name="The Broad Institute Genomics Platform"/>
            <consortium name="The Broad Institute Genome Sequencing Center for Infectious Disease"/>
            <person name="Wu L."/>
            <person name="Ma J."/>
        </authorList>
    </citation>
    <scope>NUCLEOTIDE SEQUENCE [LARGE SCALE GENOMIC DNA]</scope>
    <source>
        <strain evidence="5">DT72</strain>
    </source>
</reference>
<comment type="caution">
    <text evidence="4">The sequence shown here is derived from an EMBL/GenBank/DDBJ whole genome shotgun (WGS) entry which is preliminary data.</text>
</comment>
<dbReference type="InterPro" id="IPR050109">
    <property type="entry name" value="HTH-type_TetR-like_transc_reg"/>
</dbReference>
<feature type="domain" description="HTH tetR-type" evidence="3">
    <location>
        <begin position="31"/>
        <end position="91"/>
    </location>
</feature>
<dbReference type="Pfam" id="PF00440">
    <property type="entry name" value="TetR_N"/>
    <property type="match status" value="1"/>
</dbReference>
<proteinExistence type="predicted"/>
<keyword evidence="1 2" id="KW-0238">DNA-binding</keyword>
<dbReference type="InterPro" id="IPR009057">
    <property type="entry name" value="Homeodomain-like_sf"/>
</dbReference>
<evidence type="ECO:0000256" key="2">
    <source>
        <dbReference type="PROSITE-ProRule" id="PRU00335"/>
    </source>
</evidence>
<dbReference type="Gene3D" id="1.10.357.10">
    <property type="entry name" value="Tetracycline Repressor, domain 2"/>
    <property type="match status" value="1"/>
</dbReference>
<evidence type="ECO:0000313" key="4">
    <source>
        <dbReference type="EMBL" id="MFD1814125.1"/>
    </source>
</evidence>
<dbReference type="PROSITE" id="PS50977">
    <property type="entry name" value="HTH_TETR_2"/>
    <property type="match status" value="1"/>
</dbReference>
<accession>A0ABW4P9P1</accession>
<dbReference type="PANTHER" id="PTHR30055:SF153">
    <property type="entry name" value="HTH-TYPE TRANSCRIPTIONAL REPRESSOR RV3405C"/>
    <property type="match status" value="1"/>
</dbReference>
<dbReference type="PANTHER" id="PTHR30055">
    <property type="entry name" value="HTH-TYPE TRANSCRIPTIONAL REGULATOR RUTR"/>
    <property type="match status" value="1"/>
</dbReference>
<name>A0ABW4P9P1_9NOCA</name>
<dbReference type="InterPro" id="IPR001647">
    <property type="entry name" value="HTH_TetR"/>
</dbReference>
<protein>
    <submittedName>
        <fullName evidence="4">TetR/AcrR family transcriptional regulator</fullName>
    </submittedName>
</protein>
<evidence type="ECO:0000256" key="1">
    <source>
        <dbReference type="ARBA" id="ARBA00023125"/>
    </source>
</evidence>
<organism evidence="4 5">
    <name type="scientific">Rhodococcus gannanensis</name>
    <dbReference type="NCBI Taxonomy" id="1960308"/>
    <lineage>
        <taxon>Bacteria</taxon>
        <taxon>Bacillati</taxon>
        <taxon>Actinomycetota</taxon>
        <taxon>Actinomycetes</taxon>
        <taxon>Mycobacteriales</taxon>
        <taxon>Nocardiaceae</taxon>
        <taxon>Rhodococcus</taxon>
    </lineage>
</organism>
<gene>
    <name evidence="4" type="ORF">ACFSJG_18060</name>
</gene>
<dbReference type="InterPro" id="IPR036271">
    <property type="entry name" value="Tet_transcr_reg_TetR-rel_C_sf"/>
</dbReference>